<keyword evidence="2" id="KW-0378">Hydrolase</keyword>
<dbReference type="KEGG" id="pbap:Pla133_12560"/>
<dbReference type="InterPro" id="IPR011024">
    <property type="entry name" value="G_crystallin-like"/>
</dbReference>
<dbReference type="Gene3D" id="2.60.40.10">
    <property type="entry name" value="Immunoglobulins"/>
    <property type="match status" value="1"/>
</dbReference>
<sequence>MSCYWAFDLSCGATTCWFEYQLPATWNGVEPFTFSFWMWVEDPTHVAESIFSIGDRRPSNGRRVFSLAGHYGNERLFGAFTGFVAGAVEQAPWIDLVGRTCRWIHFAVTYDDKQNEFRIYVDGKASASYAPVAAPPMPGPVSFGATPFKAFYTPQTNVHSITGLIDEVRMWDVAFDADRIVASMYGRLVNPQDERGLISYVNVPPGVVQGIGAPVPSLEDHVSGQKVSIKPGVQLIPASIPDGGALRLALEGEAVLFSDPDFQGHSWLLGGSPDRSDARGDLRHCSPRSMRVGPNTVVTLFSEVGGQGVTQQAVADLPNFGHTRLMAAADVSTPLSVRIDSTRDRVSTAPWAIGTSQEGVYLCASLRDSPGRNTLGLKLALTTTSCISAKPSAVRKPHEGLLAIEPLDQPLDDPRETAVAIYAPSHEGHATSIDDWFGIGSPATPFAAVEEGDGGNFSLRCLDDGRWLTVGDDRCRLSSDREARGLFRRAICGAEDEGQVPELQVGDIAFYAEPGYWGRAWVFREGQPDLAKLIEGFAPQSIRLGPSTLLTLSSRTNDASGKGTVDFLVDVPELIASDFGKAAPQSFTRRRIVAPGAVGLEWRSELSEDLWLVDGRAERYAAYRTSLRLPKNVHTVYVGVTEDAVLAIDGQAPLSLTAGEALKPVSAGATGRLIISSEATGLATAGLVLRTDTMARNAVVTLFPATDVHTRLATLSDGELYAAEVHGKRILREGVSVEGAANAQNAIKAMMRSVRYTEEKLDAQVDGGPVSRLSSPGMAHCECWEWKCCSESITHDCMENEGWSIAFDGSVGLGARATSTSTYEVLAKTQVQEGGGYWKAETEGPFWTEGLTAGHGVTEWWKAVVSHAEQVVRVVVRKAVDLVDRLEVQIQLIGDRVKNFVIDTATKAAAVAQAVLAKIASDVAMVVDWLSFLFDWHDIRVVQARLARDIDRTLTGFSELILAQKPRFENGVDQFSDYLVGIAEELKGYFATKPIATNRQLAASRRHPAAEEKVHWFLEKFSSPSVLAYDTGVAIGMGGPPEAVARLIQGIEALLDDEIQSTLIRSQLGQARTYFYDAFNSDANMGLDMDQFMAGIVTVLEIGIEVALDFAKVVVGLLFELVADAVLWVREALEAPIDLGPVHTLWDLVTADNELGELKLNLLNLMTLGVSIPTTVIYKAISGKSPANVADYEPLQSGSRADVAAPLDEFHDLKLFSAIVSSCFAIVGGELSLLLDAESACQMAAKVSKAAGKKVVLIDPGQESKLATIVPKRPAAWAEGFDMAEQTVSRLEWIAWGCDFGGQVFGWPGGFPLAKPINGEFFPVDDQPELLADVLWFSEWGLLVLNAVAIKWDVMGRLLSKRQLRRKDDVCLVADNVLALLHLGLALAVWHSEANHKDPWYLEHVLLPKSIATVAGLVPDVLAFLQLPVLTIDSEGVTLAAYLALEAIATDFQVGLSMYMGIAGLIDTPAGANFSASTTSGLAGTKVSFTDRSTGPVSSWSWEFVDGAGTQSQRPNPEYTYLRPGVYTVTLTVTPPGTDSVMAKQRYITITGRSG</sequence>
<accession>A0A518BGT1</accession>
<gene>
    <name evidence="2" type="ORF">Pla133_12560</name>
</gene>
<keyword evidence="2" id="KW-0645">Protease</keyword>
<dbReference type="Gene3D" id="2.60.120.200">
    <property type="match status" value="1"/>
</dbReference>
<dbReference type="SUPFAM" id="SSF49299">
    <property type="entry name" value="PKD domain"/>
    <property type="match status" value="1"/>
</dbReference>
<name>A0A518BGT1_9BACT</name>
<dbReference type="SUPFAM" id="SSF49899">
    <property type="entry name" value="Concanavalin A-like lectins/glucanases"/>
    <property type="match status" value="1"/>
</dbReference>
<dbReference type="Pfam" id="PF13385">
    <property type="entry name" value="Laminin_G_3"/>
    <property type="match status" value="1"/>
</dbReference>
<dbReference type="SUPFAM" id="SSF49695">
    <property type="entry name" value="gamma-Crystallin-like"/>
    <property type="match status" value="1"/>
</dbReference>
<dbReference type="SMART" id="SM00089">
    <property type="entry name" value="PKD"/>
    <property type="match status" value="1"/>
</dbReference>
<organism evidence="2 3">
    <name type="scientific">Engelhardtia mirabilis</name>
    <dbReference type="NCBI Taxonomy" id="2528011"/>
    <lineage>
        <taxon>Bacteria</taxon>
        <taxon>Pseudomonadati</taxon>
        <taxon>Planctomycetota</taxon>
        <taxon>Planctomycetia</taxon>
        <taxon>Planctomycetia incertae sedis</taxon>
        <taxon>Engelhardtia</taxon>
    </lineage>
</organism>
<dbReference type="InterPro" id="IPR013320">
    <property type="entry name" value="ConA-like_dom_sf"/>
</dbReference>
<dbReference type="Proteomes" id="UP000316921">
    <property type="component" value="Chromosome"/>
</dbReference>
<dbReference type="EMBL" id="CP036287">
    <property type="protein sequence ID" value="QDU66190.1"/>
    <property type="molecule type" value="Genomic_DNA"/>
</dbReference>
<dbReference type="GO" id="GO:0008233">
    <property type="term" value="F:peptidase activity"/>
    <property type="evidence" value="ECO:0007669"/>
    <property type="project" value="UniProtKB-KW"/>
</dbReference>
<protein>
    <submittedName>
        <fullName evidence="2">Protease 1</fullName>
        <ecNumber evidence="2">3.4.21.50</ecNumber>
    </submittedName>
</protein>
<dbReference type="InterPro" id="IPR035986">
    <property type="entry name" value="PKD_dom_sf"/>
</dbReference>
<dbReference type="InterPro" id="IPR022409">
    <property type="entry name" value="PKD/Chitinase_dom"/>
</dbReference>
<dbReference type="InterPro" id="IPR000601">
    <property type="entry name" value="PKD_dom"/>
</dbReference>
<proteinExistence type="predicted"/>
<evidence type="ECO:0000313" key="2">
    <source>
        <dbReference type="EMBL" id="QDU66190.1"/>
    </source>
</evidence>
<reference evidence="2 3" key="1">
    <citation type="submission" date="2019-02" db="EMBL/GenBank/DDBJ databases">
        <title>Deep-cultivation of Planctomycetes and their phenomic and genomic characterization uncovers novel biology.</title>
        <authorList>
            <person name="Wiegand S."/>
            <person name="Jogler M."/>
            <person name="Boedeker C."/>
            <person name="Pinto D."/>
            <person name="Vollmers J."/>
            <person name="Rivas-Marin E."/>
            <person name="Kohn T."/>
            <person name="Peeters S.H."/>
            <person name="Heuer A."/>
            <person name="Rast P."/>
            <person name="Oberbeckmann S."/>
            <person name="Bunk B."/>
            <person name="Jeske O."/>
            <person name="Meyerdierks A."/>
            <person name="Storesund J.E."/>
            <person name="Kallscheuer N."/>
            <person name="Luecker S."/>
            <person name="Lage O.M."/>
            <person name="Pohl T."/>
            <person name="Merkel B.J."/>
            <person name="Hornburger P."/>
            <person name="Mueller R.-W."/>
            <person name="Bruemmer F."/>
            <person name="Labrenz M."/>
            <person name="Spormann A.M."/>
            <person name="Op den Camp H."/>
            <person name="Overmann J."/>
            <person name="Amann R."/>
            <person name="Jetten M.S.M."/>
            <person name="Mascher T."/>
            <person name="Medema M.H."/>
            <person name="Devos D.P."/>
            <person name="Kaster A.-K."/>
            <person name="Ovreas L."/>
            <person name="Rohde M."/>
            <person name="Galperin M.Y."/>
            <person name="Jogler C."/>
        </authorList>
    </citation>
    <scope>NUCLEOTIDE SEQUENCE [LARGE SCALE GENOMIC DNA]</scope>
    <source>
        <strain evidence="2 3">Pla133</strain>
    </source>
</reference>
<dbReference type="RefSeq" id="WP_145168296.1">
    <property type="nucleotide sequence ID" value="NZ_CP036287.1"/>
</dbReference>
<dbReference type="InterPro" id="IPR013783">
    <property type="entry name" value="Ig-like_fold"/>
</dbReference>
<evidence type="ECO:0000259" key="1">
    <source>
        <dbReference type="PROSITE" id="PS50093"/>
    </source>
</evidence>
<dbReference type="Pfam" id="PF18911">
    <property type="entry name" value="PKD_4"/>
    <property type="match status" value="1"/>
</dbReference>
<dbReference type="CDD" id="cd00146">
    <property type="entry name" value="PKD"/>
    <property type="match status" value="1"/>
</dbReference>
<dbReference type="EC" id="3.4.21.50" evidence="2"/>
<dbReference type="PROSITE" id="PS50093">
    <property type="entry name" value="PKD"/>
    <property type="match status" value="1"/>
</dbReference>
<feature type="domain" description="PKD" evidence="1">
    <location>
        <begin position="1470"/>
        <end position="1534"/>
    </location>
</feature>
<keyword evidence="3" id="KW-1185">Reference proteome</keyword>
<dbReference type="GO" id="GO:0006508">
    <property type="term" value="P:proteolysis"/>
    <property type="evidence" value="ECO:0007669"/>
    <property type="project" value="UniProtKB-KW"/>
</dbReference>
<evidence type="ECO:0000313" key="3">
    <source>
        <dbReference type="Proteomes" id="UP000316921"/>
    </source>
</evidence>